<keyword evidence="3" id="KW-0808">Transferase</keyword>
<evidence type="ECO:0000313" key="4">
    <source>
        <dbReference type="Proteomes" id="UP001589776"/>
    </source>
</evidence>
<protein>
    <submittedName>
        <fullName evidence="3">Diguanylate cyclase domain-containing protein</fullName>
        <ecNumber evidence="3">2.7.7.65</ecNumber>
    </submittedName>
</protein>
<dbReference type="Gene3D" id="3.30.450.20">
    <property type="entry name" value="PAS domain"/>
    <property type="match status" value="1"/>
</dbReference>
<dbReference type="InterPro" id="IPR035965">
    <property type="entry name" value="PAS-like_dom_sf"/>
</dbReference>
<dbReference type="NCBIfam" id="TIGR00254">
    <property type="entry name" value="GGDEF"/>
    <property type="match status" value="1"/>
</dbReference>
<evidence type="ECO:0000259" key="1">
    <source>
        <dbReference type="PROSITE" id="PS50112"/>
    </source>
</evidence>
<dbReference type="InterPro" id="IPR000160">
    <property type="entry name" value="GGDEF_dom"/>
</dbReference>
<dbReference type="InterPro" id="IPR013767">
    <property type="entry name" value="PAS_fold"/>
</dbReference>
<dbReference type="GO" id="GO:0052621">
    <property type="term" value="F:diguanylate cyclase activity"/>
    <property type="evidence" value="ECO:0007669"/>
    <property type="project" value="UniProtKB-EC"/>
</dbReference>
<dbReference type="NCBIfam" id="TIGR00229">
    <property type="entry name" value="sensory_box"/>
    <property type="match status" value="1"/>
</dbReference>
<keyword evidence="4" id="KW-1185">Reference proteome</keyword>
<evidence type="ECO:0000259" key="2">
    <source>
        <dbReference type="PROSITE" id="PS50887"/>
    </source>
</evidence>
<dbReference type="Proteomes" id="UP001589776">
    <property type="component" value="Unassembled WGS sequence"/>
</dbReference>
<dbReference type="InterPro" id="IPR000014">
    <property type="entry name" value="PAS"/>
</dbReference>
<dbReference type="PANTHER" id="PTHR46663">
    <property type="entry name" value="DIGUANYLATE CYCLASE DGCT-RELATED"/>
    <property type="match status" value="1"/>
</dbReference>
<dbReference type="CDD" id="cd00130">
    <property type="entry name" value="PAS"/>
    <property type="match status" value="1"/>
</dbReference>
<dbReference type="PROSITE" id="PS50887">
    <property type="entry name" value="GGDEF"/>
    <property type="match status" value="1"/>
</dbReference>
<organism evidence="3 4">
    <name type="scientific">Paenibacillus chartarius</name>
    <dbReference type="NCBI Taxonomy" id="747481"/>
    <lineage>
        <taxon>Bacteria</taxon>
        <taxon>Bacillati</taxon>
        <taxon>Bacillota</taxon>
        <taxon>Bacilli</taxon>
        <taxon>Bacillales</taxon>
        <taxon>Paenibacillaceae</taxon>
        <taxon>Paenibacillus</taxon>
    </lineage>
</organism>
<gene>
    <name evidence="3" type="ORF">ACFFK0_23795</name>
</gene>
<dbReference type="SUPFAM" id="SSF55785">
    <property type="entry name" value="PYP-like sensor domain (PAS domain)"/>
    <property type="match status" value="1"/>
</dbReference>
<dbReference type="Gene3D" id="3.30.70.270">
    <property type="match status" value="1"/>
</dbReference>
<reference evidence="3 4" key="1">
    <citation type="submission" date="2024-09" db="EMBL/GenBank/DDBJ databases">
        <authorList>
            <person name="Sun Q."/>
            <person name="Mori K."/>
        </authorList>
    </citation>
    <scope>NUCLEOTIDE SEQUENCE [LARGE SCALE GENOMIC DNA]</scope>
    <source>
        <strain evidence="3 4">CCM 7759</strain>
    </source>
</reference>
<evidence type="ECO:0000313" key="3">
    <source>
        <dbReference type="EMBL" id="MFC0215421.1"/>
    </source>
</evidence>
<dbReference type="SMART" id="SM00091">
    <property type="entry name" value="PAS"/>
    <property type="match status" value="1"/>
</dbReference>
<dbReference type="EC" id="2.7.7.65" evidence="3"/>
<dbReference type="SUPFAM" id="SSF55073">
    <property type="entry name" value="Nucleotide cyclase"/>
    <property type="match status" value="1"/>
</dbReference>
<dbReference type="Pfam" id="PF00990">
    <property type="entry name" value="GGDEF"/>
    <property type="match status" value="1"/>
</dbReference>
<sequence>MDSLVIQALDKANIGMMVVDKDLRIVLWNHWLERFSGRRREEVLGESLTEVCPRFQVSTYLDILQKVLYHGQSRFCSSTLHKAFILPKDVEEEMIYKQNMHITPIYQGDFSYALIQISDMTNTYYRVNKLKNLIKEMEMEVNEIKTSEKISRHLSLHDSLTGLPNRLAFHDRLVWAISYAQRNGDKLAVMFLDVDGFKAVNDTFGHAAGDRVLIEAAHRLRDSIRSVDTVARIGGDEFVVVATQLTNQEDAASVAQKIITSFEPPFEVDGASVGLTVSIGISLYPRDGLEPSELLNKADQAMYGIKAKGKNAFGFIH</sequence>
<accession>A0ABV6DRZ3</accession>
<feature type="domain" description="PAS" evidence="1">
    <location>
        <begin position="1"/>
        <end position="71"/>
    </location>
</feature>
<dbReference type="Pfam" id="PF00989">
    <property type="entry name" value="PAS"/>
    <property type="match status" value="1"/>
</dbReference>
<dbReference type="RefSeq" id="WP_377472873.1">
    <property type="nucleotide sequence ID" value="NZ_JBHLWN010000095.1"/>
</dbReference>
<proteinExistence type="predicted"/>
<dbReference type="SMART" id="SM00267">
    <property type="entry name" value="GGDEF"/>
    <property type="match status" value="1"/>
</dbReference>
<dbReference type="InterPro" id="IPR029787">
    <property type="entry name" value="Nucleotide_cyclase"/>
</dbReference>
<dbReference type="CDD" id="cd01949">
    <property type="entry name" value="GGDEF"/>
    <property type="match status" value="1"/>
</dbReference>
<dbReference type="InterPro" id="IPR052163">
    <property type="entry name" value="DGC-Regulatory_Protein"/>
</dbReference>
<dbReference type="EMBL" id="JBHLWN010000095">
    <property type="protein sequence ID" value="MFC0215421.1"/>
    <property type="molecule type" value="Genomic_DNA"/>
</dbReference>
<name>A0ABV6DRZ3_9BACL</name>
<feature type="domain" description="GGDEF" evidence="2">
    <location>
        <begin position="185"/>
        <end position="317"/>
    </location>
</feature>
<dbReference type="PANTHER" id="PTHR46663:SF3">
    <property type="entry name" value="SLL0267 PROTEIN"/>
    <property type="match status" value="1"/>
</dbReference>
<keyword evidence="3" id="KW-0548">Nucleotidyltransferase</keyword>
<dbReference type="PROSITE" id="PS50112">
    <property type="entry name" value="PAS"/>
    <property type="match status" value="1"/>
</dbReference>
<dbReference type="InterPro" id="IPR043128">
    <property type="entry name" value="Rev_trsase/Diguanyl_cyclase"/>
</dbReference>
<comment type="caution">
    <text evidence="3">The sequence shown here is derived from an EMBL/GenBank/DDBJ whole genome shotgun (WGS) entry which is preliminary data.</text>
</comment>